<dbReference type="Proteomes" id="UP000054324">
    <property type="component" value="Unassembled WGS sequence"/>
</dbReference>
<organism evidence="1 2">
    <name type="scientific">Opisthorchis viverrini</name>
    <name type="common">Southeast Asian liver fluke</name>
    <dbReference type="NCBI Taxonomy" id="6198"/>
    <lineage>
        <taxon>Eukaryota</taxon>
        <taxon>Metazoa</taxon>
        <taxon>Spiralia</taxon>
        <taxon>Lophotrochozoa</taxon>
        <taxon>Platyhelminthes</taxon>
        <taxon>Trematoda</taxon>
        <taxon>Digenea</taxon>
        <taxon>Opisthorchiida</taxon>
        <taxon>Opisthorchiata</taxon>
        <taxon>Opisthorchiidae</taxon>
        <taxon>Opisthorchis</taxon>
    </lineage>
</organism>
<dbReference type="EMBL" id="KL596874">
    <property type="protein sequence ID" value="KER22902.1"/>
    <property type="molecule type" value="Genomic_DNA"/>
</dbReference>
<reference evidence="1 2" key="1">
    <citation type="submission" date="2013-11" db="EMBL/GenBank/DDBJ databases">
        <title>Opisthorchis viverrini - life in the bile duct.</title>
        <authorList>
            <person name="Young N.D."/>
            <person name="Nagarajan N."/>
            <person name="Lin S.J."/>
            <person name="Korhonen P.K."/>
            <person name="Jex A.R."/>
            <person name="Hall R.S."/>
            <person name="Safavi-Hemami H."/>
            <person name="Kaewkong W."/>
            <person name="Bertrand D."/>
            <person name="Gao S."/>
            <person name="Seet Q."/>
            <person name="Wongkham S."/>
            <person name="Teh B.T."/>
            <person name="Wongkham C."/>
            <person name="Intapan P.M."/>
            <person name="Maleewong W."/>
            <person name="Yang X."/>
            <person name="Hu M."/>
            <person name="Wang Z."/>
            <person name="Hofmann A."/>
            <person name="Sternberg P.W."/>
            <person name="Tan P."/>
            <person name="Wang J."/>
            <person name="Gasser R.B."/>
        </authorList>
    </citation>
    <scope>NUCLEOTIDE SEQUENCE [LARGE SCALE GENOMIC DNA]</scope>
</reference>
<dbReference type="AlphaFoldDB" id="A0A074ZBE2"/>
<sequence length="144" mass="16608">MGQGRQIGDEHCNKLFVPSCHATRLKHNGWNTASLPKPKQEKSRCRNRARTKDLPGKFALLDECSSPIAEEIIQLSVWRRRSGEVQLHFRAFRPKKVLISIEPEYTFRPSSDHNNVQLWRPFGAYLLFHLKGAPALRYCQVVQA</sequence>
<evidence type="ECO:0000313" key="2">
    <source>
        <dbReference type="Proteomes" id="UP000054324"/>
    </source>
</evidence>
<dbReference type="CTD" id="20323286"/>
<accession>A0A074ZBE2</accession>
<dbReference type="RefSeq" id="XP_009173359.1">
    <property type="nucleotide sequence ID" value="XM_009175095.1"/>
</dbReference>
<dbReference type="OrthoDB" id="2382881at2759"/>
<evidence type="ECO:0000313" key="1">
    <source>
        <dbReference type="EMBL" id="KER22902.1"/>
    </source>
</evidence>
<gene>
    <name evidence="1" type="ORF">T265_09107</name>
</gene>
<keyword evidence="2" id="KW-1185">Reference proteome</keyword>
<name>A0A074ZBE2_OPIVI</name>
<dbReference type="KEGG" id="ovi:T265_09107"/>
<protein>
    <submittedName>
        <fullName evidence="1">Uncharacterized protein</fullName>
    </submittedName>
</protein>
<dbReference type="GeneID" id="20323286"/>
<proteinExistence type="predicted"/>